<comment type="caution">
    <text evidence="2">The sequence shown here is derived from an EMBL/GenBank/DDBJ whole genome shotgun (WGS) entry which is preliminary data.</text>
</comment>
<reference evidence="2 3" key="1">
    <citation type="submission" date="2017-07" db="EMBL/GenBank/DDBJ databases">
        <title>Fictibacillus sp. nov. GDSW-R2A3 Genome sequencing and assembly.</title>
        <authorList>
            <person name="Mayilraj S."/>
        </authorList>
    </citation>
    <scope>NUCLEOTIDE SEQUENCE [LARGE SCALE GENOMIC DNA]</scope>
    <source>
        <strain evidence="2 3">GDSW-R2A3</strain>
    </source>
</reference>
<dbReference type="EMBL" id="NOII01000001">
    <property type="protein sequence ID" value="OYD58613.1"/>
    <property type="molecule type" value="Genomic_DNA"/>
</dbReference>
<evidence type="ECO:0000313" key="3">
    <source>
        <dbReference type="Proteomes" id="UP000215059"/>
    </source>
</evidence>
<evidence type="ECO:0000256" key="1">
    <source>
        <dbReference type="SAM" id="Phobius"/>
    </source>
</evidence>
<keyword evidence="1" id="KW-0472">Membrane</keyword>
<keyword evidence="3" id="KW-1185">Reference proteome</keyword>
<organism evidence="2 3">
    <name type="scientific">Fictibacillus aquaticus</name>
    <dbReference type="NCBI Taxonomy" id="2021314"/>
    <lineage>
        <taxon>Bacteria</taxon>
        <taxon>Bacillati</taxon>
        <taxon>Bacillota</taxon>
        <taxon>Bacilli</taxon>
        <taxon>Bacillales</taxon>
        <taxon>Fictibacillaceae</taxon>
        <taxon>Fictibacillus</taxon>
    </lineage>
</organism>
<sequence>MDRLLNDMKQEFENSISADPVFSLRERCQIIKLIEMEETRTPRPSSWFPKLLSGTVLASLFLFTLFIMMDYTGVKENTQSSHNKKQTNIEAPPHHISENEINEKVAYIESKMKLGLSETEVHRLFGKNFVILDNSDSENGSVKRIGYNLLVNDPSLEKKMDSSIIDEENLLKRNIGVQLFIGFTKEGKVQWATSNYAYDGEVYMTSWDKNGMATKKLHEAAEKKDEIIEDYASEQYKTFSDKEKEVYEAFRKSLDENLLRDLDPISIAKFYAQANIAQEFDVVYALYTDRKNYIHMSKEEYEKLPSSHRFTPENAFNAFKNIEKGKFISHEDNITAHIEYMADPDAEAPSGFTMVKDEDGIWNISFLPLQ</sequence>
<dbReference type="OrthoDB" id="2990745at2"/>
<evidence type="ECO:0000313" key="2">
    <source>
        <dbReference type="EMBL" id="OYD58613.1"/>
    </source>
</evidence>
<dbReference type="Proteomes" id="UP000215059">
    <property type="component" value="Unassembled WGS sequence"/>
</dbReference>
<proteinExistence type="predicted"/>
<dbReference type="RefSeq" id="WP_094250574.1">
    <property type="nucleotide sequence ID" value="NZ_JBHLXL010000001.1"/>
</dbReference>
<dbReference type="AlphaFoldDB" id="A0A235FCF2"/>
<name>A0A235FCF2_9BACL</name>
<keyword evidence="1" id="KW-0812">Transmembrane</keyword>
<keyword evidence="1" id="KW-1133">Transmembrane helix</keyword>
<accession>A0A235FCF2</accession>
<feature type="transmembrane region" description="Helical" evidence="1">
    <location>
        <begin position="51"/>
        <end position="69"/>
    </location>
</feature>
<protein>
    <submittedName>
        <fullName evidence="2">Uncharacterized protein</fullName>
    </submittedName>
</protein>
<gene>
    <name evidence="2" type="ORF">CGZ90_01550</name>
</gene>